<dbReference type="InterPro" id="IPR036412">
    <property type="entry name" value="HAD-like_sf"/>
</dbReference>
<name>A0ABM5X3C1_9DEIO</name>
<proteinExistence type="predicted"/>
<dbReference type="SUPFAM" id="SSF56784">
    <property type="entry name" value="HAD-like"/>
    <property type="match status" value="1"/>
</dbReference>
<evidence type="ECO:0000313" key="2">
    <source>
        <dbReference type="Proteomes" id="UP000060071"/>
    </source>
</evidence>
<dbReference type="InterPro" id="IPR023214">
    <property type="entry name" value="HAD_sf"/>
</dbReference>
<protein>
    <recommendedName>
        <fullName evidence="3">Haloacid dehalogenase</fullName>
    </recommendedName>
</protein>
<evidence type="ECO:0000313" key="1">
    <source>
        <dbReference type="EMBL" id="ALW88210.1"/>
    </source>
</evidence>
<keyword evidence="2" id="KW-1185">Reference proteome</keyword>
<sequence length="250" mass="25996">MPPTALLALDLDGTLLGPQGEVPPGLSDELRAWAGAGAHLALLTARGRVPPEVQGWPLHTVTRCYGAWVEQAGQALWSWFLPEATVRVATEAIPLADRRVGKTLLGTADPGGIVRGPQPGFETSWPQARAVLKIVRGDEPARLDVLAARWAALPGTGLIRERSTRLVLVRAGADKGAALRHLTAHLGVLRARVVAAGDGPADAAMLPHAGLFIRVGAHPALAGAALRAGCPADVPGVLAGVRVRLLRCPA</sequence>
<dbReference type="PANTHER" id="PTHR10000">
    <property type="entry name" value="PHOSPHOSERINE PHOSPHATASE"/>
    <property type="match status" value="1"/>
</dbReference>
<dbReference type="RefSeq" id="WP_062157545.1">
    <property type="nucleotide sequence ID" value="NZ_CP013910.1"/>
</dbReference>
<reference evidence="1 2" key="1">
    <citation type="submission" date="2015-12" db="EMBL/GenBank/DDBJ databases">
        <authorList>
            <person name="Kim M.K."/>
            <person name="Srinivasan S."/>
            <person name="Lee J.-J."/>
            <person name="Kim K."/>
        </authorList>
    </citation>
    <scope>NUCLEOTIDE SEQUENCE [LARGE SCALE GENOMIC DNA]</scope>
    <source>
        <strain evidence="1 2">BM2</strain>
    </source>
</reference>
<dbReference type="PANTHER" id="PTHR10000:SF8">
    <property type="entry name" value="HAD SUPERFAMILY HYDROLASE-LIKE, TYPE 3"/>
    <property type="match status" value="1"/>
</dbReference>
<dbReference type="Pfam" id="PF08282">
    <property type="entry name" value="Hydrolase_3"/>
    <property type="match status" value="1"/>
</dbReference>
<accession>A0ABM5X3C1</accession>
<dbReference type="Gene3D" id="3.30.1240.10">
    <property type="match status" value="2"/>
</dbReference>
<evidence type="ECO:0008006" key="3">
    <source>
        <dbReference type="Google" id="ProtNLM"/>
    </source>
</evidence>
<organism evidence="1 2">
    <name type="scientific">Deinococcus actinosclerus</name>
    <dbReference type="NCBI Taxonomy" id="1768108"/>
    <lineage>
        <taxon>Bacteria</taxon>
        <taxon>Thermotogati</taxon>
        <taxon>Deinococcota</taxon>
        <taxon>Deinococci</taxon>
        <taxon>Deinococcales</taxon>
        <taxon>Deinococcaceae</taxon>
        <taxon>Deinococcus</taxon>
    </lineage>
</organism>
<dbReference type="Proteomes" id="UP000060071">
    <property type="component" value="Chromosome"/>
</dbReference>
<dbReference type="Gene3D" id="3.40.50.1000">
    <property type="entry name" value="HAD superfamily/HAD-like"/>
    <property type="match status" value="2"/>
</dbReference>
<gene>
    <name evidence="1" type="ORF">AUC44_04290</name>
</gene>
<dbReference type="EMBL" id="CP013910">
    <property type="protein sequence ID" value="ALW88210.1"/>
    <property type="molecule type" value="Genomic_DNA"/>
</dbReference>